<dbReference type="Proteomes" id="UP001431783">
    <property type="component" value="Unassembled WGS sequence"/>
</dbReference>
<dbReference type="PANTHER" id="PTHR12993:SF11">
    <property type="entry name" value="N-ACETYLGLUCOSAMINYL-PHOSPHATIDYLINOSITOL DE-N-ACETYLASE"/>
    <property type="match status" value="1"/>
</dbReference>
<dbReference type="Pfam" id="PF02585">
    <property type="entry name" value="PIG-L"/>
    <property type="match status" value="1"/>
</dbReference>
<evidence type="ECO:0000313" key="5">
    <source>
        <dbReference type="Proteomes" id="UP001431783"/>
    </source>
</evidence>
<keyword evidence="3" id="KW-0472">Membrane</keyword>
<evidence type="ECO:0000256" key="1">
    <source>
        <dbReference type="ARBA" id="ARBA00006066"/>
    </source>
</evidence>
<dbReference type="EC" id="3.5.1.89" evidence="2"/>
<accession>A0AAW1TVU4</accession>
<dbReference type="GO" id="GO:0005783">
    <property type="term" value="C:endoplasmic reticulum"/>
    <property type="evidence" value="ECO:0007669"/>
    <property type="project" value="TreeGrafter"/>
</dbReference>
<keyword evidence="5" id="KW-1185">Reference proteome</keyword>
<proteinExistence type="inferred from homology"/>
<name>A0AAW1TVU4_9CUCU</name>
<evidence type="ECO:0000313" key="4">
    <source>
        <dbReference type="EMBL" id="KAK9874450.1"/>
    </source>
</evidence>
<dbReference type="EMBL" id="JARQZJ010000031">
    <property type="protein sequence ID" value="KAK9874450.1"/>
    <property type="molecule type" value="Genomic_DNA"/>
</dbReference>
<comment type="caution">
    <text evidence="4">The sequence shown here is derived from an EMBL/GenBank/DDBJ whole genome shotgun (WGS) entry which is preliminary data.</text>
</comment>
<dbReference type="GO" id="GO:0000225">
    <property type="term" value="F:N-acetylglucosaminylphosphatidylinositol deacetylase activity"/>
    <property type="evidence" value="ECO:0007669"/>
    <property type="project" value="UniProtKB-EC"/>
</dbReference>
<gene>
    <name evidence="4" type="ORF">WA026_002789</name>
</gene>
<comment type="similarity">
    <text evidence="1">Belongs to the PIGL family.</text>
</comment>
<dbReference type="AlphaFoldDB" id="A0AAW1TVU4"/>
<sequence length="300" mass="35181">MSEVSQAIAWHDPFFFVTYVNESVSNFQIDLVNYTKEILEHLIIGCFLYIVLCIFLYFAVIRWRVLKFNKVVRNSKRVLIVTAHPDDECMFFGPTILNLTKEENTKVYLVCLSSGRNYGMGRVRTEELYNSCKVLGIDDSNIVIISHEDLPDDIHIRWPEETVAEIILRYIETYDITTLITFDRTGISSHPNHYSIYYAVAHLSVGKEIPKGCKVYVLESINIFRKYWFILDIPLSFLLSRTRYIVGHHDRTTIHQAMAQHKSQLLWFRKIYLIFSRYIVINTLQEMNTSDIELDLSIDD</sequence>
<keyword evidence="3" id="KW-1133">Transmembrane helix</keyword>
<protein>
    <recommendedName>
        <fullName evidence="2">N-acetylglucosaminylphosphatidylinositol deacetylase</fullName>
        <ecNumber evidence="2">3.5.1.89</ecNumber>
    </recommendedName>
</protein>
<dbReference type="InterPro" id="IPR003737">
    <property type="entry name" value="GlcNAc_PI_deacetylase-related"/>
</dbReference>
<evidence type="ECO:0000256" key="3">
    <source>
        <dbReference type="SAM" id="Phobius"/>
    </source>
</evidence>
<dbReference type="Gene3D" id="3.40.50.10320">
    <property type="entry name" value="LmbE-like"/>
    <property type="match status" value="1"/>
</dbReference>
<dbReference type="InterPro" id="IPR024078">
    <property type="entry name" value="LmbE-like_dom_sf"/>
</dbReference>
<dbReference type="SUPFAM" id="SSF102588">
    <property type="entry name" value="LmbE-like"/>
    <property type="match status" value="1"/>
</dbReference>
<feature type="transmembrane region" description="Helical" evidence="3">
    <location>
        <begin position="41"/>
        <end position="60"/>
    </location>
</feature>
<dbReference type="PANTHER" id="PTHR12993">
    <property type="entry name" value="N-ACETYLGLUCOSAMINYL-PHOSPHATIDYLINOSITOL DE-N-ACETYLASE-RELATED"/>
    <property type="match status" value="1"/>
</dbReference>
<reference evidence="4 5" key="1">
    <citation type="submission" date="2023-03" db="EMBL/GenBank/DDBJ databases">
        <title>Genome insight into feeding habits of ladybird beetles.</title>
        <authorList>
            <person name="Li H.-S."/>
            <person name="Huang Y.-H."/>
            <person name="Pang H."/>
        </authorList>
    </citation>
    <scope>NUCLEOTIDE SEQUENCE [LARGE SCALE GENOMIC DNA]</scope>
    <source>
        <strain evidence="4">SYSU_2023b</strain>
        <tissue evidence="4">Whole body</tissue>
    </source>
</reference>
<evidence type="ECO:0000256" key="2">
    <source>
        <dbReference type="ARBA" id="ARBA00012176"/>
    </source>
</evidence>
<organism evidence="4 5">
    <name type="scientific">Henosepilachna vigintioctopunctata</name>
    <dbReference type="NCBI Taxonomy" id="420089"/>
    <lineage>
        <taxon>Eukaryota</taxon>
        <taxon>Metazoa</taxon>
        <taxon>Ecdysozoa</taxon>
        <taxon>Arthropoda</taxon>
        <taxon>Hexapoda</taxon>
        <taxon>Insecta</taxon>
        <taxon>Pterygota</taxon>
        <taxon>Neoptera</taxon>
        <taxon>Endopterygota</taxon>
        <taxon>Coleoptera</taxon>
        <taxon>Polyphaga</taxon>
        <taxon>Cucujiformia</taxon>
        <taxon>Coccinelloidea</taxon>
        <taxon>Coccinellidae</taxon>
        <taxon>Epilachninae</taxon>
        <taxon>Epilachnini</taxon>
        <taxon>Henosepilachna</taxon>
    </lineage>
</organism>
<keyword evidence="3" id="KW-0812">Transmembrane</keyword>